<protein>
    <recommendedName>
        <fullName evidence="2">Transcription factor TFIIB cyclin-like domain-containing protein</fullName>
    </recommendedName>
</protein>
<evidence type="ECO:0000256" key="1">
    <source>
        <dbReference type="SAM" id="MobiDB-lite"/>
    </source>
</evidence>
<accession>A0A8T4GXQ0</accession>
<keyword evidence="4" id="KW-1185">Reference proteome</keyword>
<comment type="caution">
    <text evidence="3">The sequence shown here is derived from an EMBL/GenBank/DDBJ whole genome shotgun (WGS) entry which is preliminary data.</text>
</comment>
<dbReference type="Gene3D" id="1.10.472.10">
    <property type="entry name" value="Cyclin-like"/>
    <property type="match status" value="1"/>
</dbReference>
<dbReference type="InterPro" id="IPR036915">
    <property type="entry name" value="Cyclin-like_sf"/>
</dbReference>
<reference evidence="3" key="1">
    <citation type="submission" date="2021-03" db="EMBL/GenBank/DDBJ databases">
        <title>Genomic Encyclopedia of Type Strains, Phase IV (KMG-IV): sequencing the most valuable type-strain genomes for metagenomic binning, comparative biology and taxonomic classification.</title>
        <authorList>
            <person name="Goeker M."/>
        </authorList>
    </citation>
    <scope>NUCLEOTIDE SEQUENCE</scope>
    <source>
        <strain evidence="3">DSM 26232</strain>
    </source>
</reference>
<sequence length="149" mass="16127">MGDTPTADVDQIPWKTAPEHAEEAMRDLDISEGSDLWEDVQRLATQYGLEEPLEDFDPSPSSLAAGSIYLACLIHNAKRNQSTVAAATGVSTVAIRNSYHAIAEAEGIPLSRAGSRRSPENDDPGDGESRDSRLVSGFLRNPFRQEGSQ</sequence>
<dbReference type="SUPFAM" id="SSF47954">
    <property type="entry name" value="Cyclin-like"/>
    <property type="match status" value="1"/>
</dbReference>
<dbReference type="EMBL" id="JAGGLC010000003">
    <property type="protein sequence ID" value="MBP1987210.1"/>
    <property type="molecule type" value="Genomic_DNA"/>
</dbReference>
<evidence type="ECO:0000313" key="3">
    <source>
        <dbReference type="EMBL" id="MBP1987210.1"/>
    </source>
</evidence>
<dbReference type="RefSeq" id="WP_209491483.1">
    <property type="nucleotide sequence ID" value="NZ_JAGGLC010000003.1"/>
</dbReference>
<evidence type="ECO:0000259" key="2">
    <source>
        <dbReference type="Pfam" id="PF00382"/>
    </source>
</evidence>
<feature type="region of interest" description="Disordered" evidence="1">
    <location>
        <begin position="1"/>
        <end position="20"/>
    </location>
</feature>
<evidence type="ECO:0000313" key="4">
    <source>
        <dbReference type="Proteomes" id="UP000823736"/>
    </source>
</evidence>
<name>A0A8T4GXQ0_9EURY</name>
<dbReference type="InterPro" id="IPR013150">
    <property type="entry name" value="TFIIB_cyclin"/>
</dbReference>
<feature type="domain" description="Transcription factor TFIIB cyclin-like" evidence="2">
    <location>
        <begin position="59"/>
        <end position="104"/>
    </location>
</feature>
<feature type="region of interest" description="Disordered" evidence="1">
    <location>
        <begin position="106"/>
        <end position="149"/>
    </location>
</feature>
<gene>
    <name evidence="3" type="ORF">J2753_001708</name>
</gene>
<organism evidence="3 4">
    <name type="scientific">Halolamina salifodinae</name>
    <dbReference type="NCBI Taxonomy" id="1202767"/>
    <lineage>
        <taxon>Archaea</taxon>
        <taxon>Methanobacteriati</taxon>
        <taxon>Methanobacteriota</taxon>
        <taxon>Stenosarchaea group</taxon>
        <taxon>Halobacteria</taxon>
        <taxon>Halobacteriales</taxon>
        <taxon>Haloferacaceae</taxon>
    </lineage>
</organism>
<dbReference type="Pfam" id="PF00382">
    <property type="entry name" value="TFIIB"/>
    <property type="match status" value="1"/>
</dbReference>
<dbReference type="GO" id="GO:0017025">
    <property type="term" value="F:TBP-class protein binding"/>
    <property type="evidence" value="ECO:0007669"/>
    <property type="project" value="InterPro"/>
</dbReference>
<dbReference type="AlphaFoldDB" id="A0A8T4GXQ0"/>
<proteinExistence type="predicted"/>
<dbReference type="Proteomes" id="UP000823736">
    <property type="component" value="Unassembled WGS sequence"/>
</dbReference>